<evidence type="ECO:0000313" key="5">
    <source>
        <dbReference type="Proteomes" id="UP000245390"/>
    </source>
</evidence>
<dbReference type="Pfam" id="PF13561">
    <property type="entry name" value="adh_short_C2"/>
    <property type="match status" value="1"/>
</dbReference>
<proteinExistence type="inferred from homology"/>
<dbReference type="OrthoDB" id="7157698at2"/>
<dbReference type="PANTHER" id="PTHR42760:SF133">
    <property type="entry name" value="3-OXOACYL-[ACYL-CARRIER-PROTEIN] REDUCTASE"/>
    <property type="match status" value="1"/>
</dbReference>
<dbReference type="InterPro" id="IPR057326">
    <property type="entry name" value="KR_dom"/>
</dbReference>
<name>A0A316G770_9RHOB</name>
<dbReference type="EMBL" id="QGGV01000005">
    <property type="protein sequence ID" value="PWK56035.1"/>
    <property type="molecule type" value="Genomic_DNA"/>
</dbReference>
<dbReference type="KEGG" id="salo:EF888_18105"/>
<dbReference type="PRINTS" id="PR00080">
    <property type="entry name" value="SDRFAMILY"/>
</dbReference>
<evidence type="ECO:0000256" key="1">
    <source>
        <dbReference type="ARBA" id="ARBA00006484"/>
    </source>
</evidence>
<dbReference type="Gene3D" id="3.40.50.720">
    <property type="entry name" value="NAD(P)-binding Rossmann-like Domain"/>
    <property type="match status" value="1"/>
</dbReference>
<comment type="similarity">
    <text evidence="1">Belongs to the short-chain dehydrogenases/reductases (SDR) family.</text>
</comment>
<dbReference type="PRINTS" id="PR00081">
    <property type="entry name" value="GDHRDH"/>
</dbReference>
<accession>A0A316G770</accession>
<reference evidence="4 5" key="1">
    <citation type="submission" date="2018-05" db="EMBL/GenBank/DDBJ databases">
        <title>Genomic Encyclopedia of Type Strains, Phase IV (KMG-IV): sequencing the most valuable type-strain genomes for metagenomic binning, comparative biology and taxonomic classification.</title>
        <authorList>
            <person name="Goeker M."/>
        </authorList>
    </citation>
    <scope>NUCLEOTIDE SEQUENCE [LARGE SCALE GENOMIC DNA]</scope>
    <source>
        <strain evidence="4 5">DSM 103371</strain>
    </source>
</reference>
<dbReference type="SUPFAM" id="SSF51735">
    <property type="entry name" value="NAD(P)-binding Rossmann-fold domains"/>
    <property type="match status" value="1"/>
</dbReference>
<dbReference type="GO" id="GO:0048038">
    <property type="term" value="F:quinone binding"/>
    <property type="evidence" value="ECO:0007669"/>
    <property type="project" value="TreeGrafter"/>
</dbReference>
<gene>
    <name evidence="4" type="ORF">C8D95_105100</name>
</gene>
<organism evidence="4 5">
    <name type="scientific">Silicimonas algicola</name>
    <dbReference type="NCBI Taxonomy" id="1826607"/>
    <lineage>
        <taxon>Bacteria</taxon>
        <taxon>Pseudomonadati</taxon>
        <taxon>Pseudomonadota</taxon>
        <taxon>Alphaproteobacteria</taxon>
        <taxon>Rhodobacterales</taxon>
        <taxon>Paracoccaceae</taxon>
    </lineage>
</organism>
<dbReference type="Proteomes" id="UP000245390">
    <property type="component" value="Unassembled WGS sequence"/>
</dbReference>
<dbReference type="FunFam" id="3.40.50.720:FF:000084">
    <property type="entry name" value="Short-chain dehydrogenase reductase"/>
    <property type="match status" value="1"/>
</dbReference>
<evidence type="ECO:0000259" key="3">
    <source>
        <dbReference type="SMART" id="SM00822"/>
    </source>
</evidence>
<keyword evidence="2" id="KW-0560">Oxidoreductase</keyword>
<keyword evidence="5" id="KW-1185">Reference proteome</keyword>
<dbReference type="AlphaFoldDB" id="A0A316G770"/>
<dbReference type="GO" id="GO:0016616">
    <property type="term" value="F:oxidoreductase activity, acting on the CH-OH group of donors, NAD or NADP as acceptor"/>
    <property type="evidence" value="ECO:0007669"/>
    <property type="project" value="TreeGrafter"/>
</dbReference>
<dbReference type="GO" id="GO:0006633">
    <property type="term" value="P:fatty acid biosynthetic process"/>
    <property type="evidence" value="ECO:0007669"/>
    <property type="project" value="TreeGrafter"/>
</dbReference>
<dbReference type="InterPro" id="IPR036291">
    <property type="entry name" value="NAD(P)-bd_dom_sf"/>
</dbReference>
<evidence type="ECO:0000313" key="4">
    <source>
        <dbReference type="EMBL" id="PWK56035.1"/>
    </source>
</evidence>
<sequence length="272" mass="28821">MNRIDGAVAVVTGGTQGLGAAIARLFARAGAAGIVTCGRNAAKGRLVADGIAELAPETQVEFVAADLESVEDCRSVVAAADQVFGRVDILVNAAGLTDRGNLLNTTPELFDRMFAVNVRAPFFLMQETVKLMIREGVEGRIVNIGSTSERAGQPFIAPYCASKGALATLTRNSGYALMRNRIRVNQLDIGWMNSDHERALQAEESGDTGFIDRAASSMPFGRLLEPEEVAKAVLFLASEDSGMMTGSVVHFDQSVWGGYDGQAPAPAEPLTL</sequence>
<dbReference type="InterPro" id="IPR002347">
    <property type="entry name" value="SDR_fam"/>
</dbReference>
<dbReference type="CDD" id="cd05233">
    <property type="entry name" value="SDR_c"/>
    <property type="match status" value="1"/>
</dbReference>
<dbReference type="PANTHER" id="PTHR42760">
    <property type="entry name" value="SHORT-CHAIN DEHYDROGENASES/REDUCTASES FAMILY MEMBER"/>
    <property type="match status" value="1"/>
</dbReference>
<feature type="domain" description="Ketoreductase" evidence="3">
    <location>
        <begin position="7"/>
        <end position="185"/>
    </location>
</feature>
<evidence type="ECO:0000256" key="2">
    <source>
        <dbReference type="ARBA" id="ARBA00023002"/>
    </source>
</evidence>
<dbReference type="SMART" id="SM00822">
    <property type="entry name" value="PKS_KR"/>
    <property type="match status" value="1"/>
</dbReference>
<comment type="caution">
    <text evidence="4">The sequence shown here is derived from an EMBL/GenBank/DDBJ whole genome shotgun (WGS) entry which is preliminary data.</text>
</comment>
<dbReference type="NCBIfam" id="NF004847">
    <property type="entry name" value="PRK06198.1"/>
    <property type="match status" value="1"/>
</dbReference>
<protein>
    <submittedName>
        <fullName evidence="4">NAD(P)-dependent dehydrogenase (Short-subunit alcohol dehydrogenase family)</fullName>
    </submittedName>
</protein>
<dbReference type="RefSeq" id="WP_109759475.1">
    <property type="nucleotide sequence ID" value="NZ_CP034588.1"/>
</dbReference>